<dbReference type="InParanoid" id="A0A507B077"/>
<dbReference type="OrthoDB" id="16464at2759"/>
<feature type="domain" description="NAD-dependent epimerase/dehydratase" evidence="3">
    <location>
        <begin position="7"/>
        <end position="209"/>
    </location>
</feature>
<proteinExistence type="predicted"/>
<sequence>MPPSKNILITGASGFIGPQLAARLLDDPQYRVILTDVVPPAVPAGVRHPENATCIAADLCDASSLASLVAAAQPLAAAFVFHGIMSSGSEADPALSMRVNLDATRGLLLHLSEHCRGVRVVYASSNAVYGPPLPEVVRPDSIPTPTGTYGAHKWMTEVFINDLHRRGCIDAFSLRFPSVSVRPGKPTAAASSFLSGMIREPMAGQECVIPIKDREFKATLCGPKTLVDNLLIVMNWKSDILPSHIRGINIPGVIASVQAMMDALAKVGGEDKLKYIKEEPDETAERLLRSWAWNHDYSLPLKLGLKIDKDAESLVREYAEYVKAHQ</sequence>
<evidence type="ECO:0000259" key="3">
    <source>
        <dbReference type="Pfam" id="PF01370"/>
    </source>
</evidence>
<organism evidence="4 5">
    <name type="scientific">Thyridium curvatum</name>
    <dbReference type="NCBI Taxonomy" id="1093900"/>
    <lineage>
        <taxon>Eukaryota</taxon>
        <taxon>Fungi</taxon>
        <taxon>Dikarya</taxon>
        <taxon>Ascomycota</taxon>
        <taxon>Pezizomycotina</taxon>
        <taxon>Sordariomycetes</taxon>
        <taxon>Sordariomycetidae</taxon>
        <taxon>Thyridiales</taxon>
        <taxon>Thyridiaceae</taxon>
        <taxon>Thyridium</taxon>
    </lineage>
</organism>
<gene>
    <name evidence="4" type="ORF">E0L32_008942</name>
</gene>
<dbReference type="Proteomes" id="UP000319257">
    <property type="component" value="Unassembled WGS sequence"/>
</dbReference>
<keyword evidence="5" id="KW-1185">Reference proteome</keyword>
<dbReference type="Pfam" id="PF01370">
    <property type="entry name" value="Epimerase"/>
    <property type="match status" value="1"/>
</dbReference>
<evidence type="ECO:0000256" key="1">
    <source>
        <dbReference type="ARBA" id="ARBA00022857"/>
    </source>
</evidence>
<dbReference type="Gene3D" id="3.40.50.720">
    <property type="entry name" value="NAD(P)-binding Rossmann-like Domain"/>
    <property type="match status" value="1"/>
</dbReference>
<keyword evidence="1" id="KW-0521">NADP</keyword>
<reference evidence="4 5" key="1">
    <citation type="submission" date="2019-06" db="EMBL/GenBank/DDBJ databases">
        <title>Draft genome sequence of the filamentous fungus Phialemoniopsis curvata isolated from diesel fuel.</title>
        <authorList>
            <person name="Varaljay V.A."/>
            <person name="Lyon W.J."/>
            <person name="Crouch A.L."/>
            <person name="Drake C.E."/>
            <person name="Hollomon J.M."/>
            <person name="Nadeau L.J."/>
            <person name="Nunn H.S."/>
            <person name="Stevenson B.S."/>
            <person name="Bojanowski C.L."/>
            <person name="Crookes-Goodson W.J."/>
        </authorList>
    </citation>
    <scope>NUCLEOTIDE SEQUENCE [LARGE SCALE GENOMIC DNA]</scope>
    <source>
        <strain evidence="4 5">D216</strain>
    </source>
</reference>
<evidence type="ECO:0000313" key="4">
    <source>
        <dbReference type="EMBL" id="TPX09920.1"/>
    </source>
</evidence>
<name>A0A507B077_9PEZI</name>
<protein>
    <recommendedName>
        <fullName evidence="3">NAD-dependent epimerase/dehydratase domain-containing protein</fullName>
    </recommendedName>
</protein>
<keyword evidence="2" id="KW-0119">Carbohydrate metabolism</keyword>
<dbReference type="EMBL" id="SKBQ01000061">
    <property type="protein sequence ID" value="TPX09920.1"/>
    <property type="molecule type" value="Genomic_DNA"/>
</dbReference>
<dbReference type="InterPro" id="IPR001509">
    <property type="entry name" value="Epimerase_deHydtase"/>
</dbReference>
<dbReference type="PANTHER" id="PTHR43103">
    <property type="entry name" value="NUCLEOSIDE-DIPHOSPHATE-SUGAR EPIMERASE"/>
    <property type="match status" value="1"/>
</dbReference>
<dbReference type="AlphaFoldDB" id="A0A507B077"/>
<dbReference type="STRING" id="1093900.A0A507B077"/>
<comment type="caution">
    <text evidence="4">The sequence shown here is derived from an EMBL/GenBank/DDBJ whole genome shotgun (WGS) entry which is preliminary data.</text>
</comment>
<dbReference type="PANTHER" id="PTHR43103:SF3">
    <property type="entry name" value="ADP-L-GLYCERO-D-MANNO-HEPTOSE-6-EPIMERASE"/>
    <property type="match status" value="1"/>
</dbReference>
<dbReference type="Gene3D" id="3.90.25.10">
    <property type="entry name" value="UDP-galactose 4-epimerase, domain 1"/>
    <property type="match status" value="1"/>
</dbReference>
<dbReference type="InterPro" id="IPR036291">
    <property type="entry name" value="NAD(P)-bd_dom_sf"/>
</dbReference>
<evidence type="ECO:0000256" key="2">
    <source>
        <dbReference type="ARBA" id="ARBA00023277"/>
    </source>
</evidence>
<evidence type="ECO:0000313" key="5">
    <source>
        <dbReference type="Proteomes" id="UP000319257"/>
    </source>
</evidence>
<dbReference type="SUPFAM" id="SSF51735">
    <property type="entry name" value="NAD(P)-binding Rossmann-fold domains"/>
    <property type="match status" value="1"/>
</dbReference>
<accession>A0A507B077</accession>
<dbReference type="GeneID" id="41976389"/>
<dbReference type="RefSeq" id="XP_030991631.1">
    <property type="nucleotide sequence ID" value="XM_031143852.1"/>
</dbReference>